<dbReference type="EC" id="2.7.7.-" evidence="1"/>
<evidence type="ECO:0000313" key="2">
    <source>
        <dbReference type="Proteomes" id="UP001354227"/>
    </source>
</evidence>
<keyword evidence="1" id="KW-0808">Transferase</keyword>
<dbReference type="PANTHER" id="PTHR21485">
    <property type="entry name" value="HAD SUPERFAMILY MEMBERS CMAS AND KDSC"/>
    <property type="match status" value="1"/>
</dbReference>
<dbReference type="RefSeq" id="WP_330104101.1">
    <property type="nucleotide sequence ID" value="NZ_JAZDCT010000016.1"/>
</dbReference>
<sequence length="230" mass="25115">MKIIAVIPARAGSKRLPGKNVKMLGEHPLIAWTIRAALQSSGVSDVVVTTDDLQAAEIARRYGATVPGMRPAHLATDTASSVDVVRHVVDEYEARNGPVQGVLLLQPTSPFRRTESIDKAIELFGSSPARSVVSVSPASTHPAWCFKLQADSMQPFMGWEQVSRRSQDLEPAYTLNGSIYLIAPDVLRKKNGFIFEGTVPMVMADGAESLDIDTIDDWNEAQRLLTSLMR</sequence>
<dbReference type="Gene3D" id="3.90.550.10">
    <property type="entry name" value="Spore Coat Polysaccharide Biosynthesis Protein SpsA, Chain A"/>
    <property type="match status" value="1"/>
</dbReference>
<dbReference type="Proteomes" id="UP001354227">
    <property type="component" value="Unassembled WGS sequence"/>
</dbReference>
<gene>
    <name evidence="1" type="ORF">V0R62_13720</name>
</gene>
<evidence type="ECO:0000313" key="1">
    <source>
        <dbReference type="EMBL" id="MEE1888716.1"/>
    </source>
</evidence>
<protein>
    <submittedName>
        <fullName evidence="1">Acylneuraminate cytidylyltransferase family protein</fullName>
        <ecNumber evidence="1">2.7.7.-</ecNumber>
    </submittedName>
</protein>
<dbReference type="InterPro" id="IPR050793">
    <property type="entry name" value="CMP-NeuNAc_synthase"/>
</dbReference>
<dbReference type="Pfam" id="PF02348">
    <property type="entry name" value="CTP_transf_3"/>
    <property type="match status" value="1"/>
</dbReference>
<keyword evidence="2" id="KW-1185">Reference proteome</keyword>
<comment type="caution">
    <text evidence="1">The sequence shown here is derived from an EMBL/GenBank/DDBJ whole genome shotgun (WGS) entry which is preliminary data.</text>
</comment>
<accession>A0ABU7HBN1</accession>
<dbReference type="EMBL" id="JAZDCT010000016">
    <property type="protein sequence ID" value="MEE1888716.1"/>
    <property type="molecule type" value="Genomic_DNA"/>
</dbReference>
<dbReference type="SUPFAM" id="SSF53448">
    <property type="entry name" value="Nucleotide-diphospho-sugar transferases"/>
    <property type="match status" value="1"/>
</dbReference>
<name>A0ABU7HBN1_9PSED</name>
<dbReference type="InterPro" id="IPR003329">
    <property type="entry name" value="Cytidylyl_trans"/>
</dbReference>
<reference evidence="1" key="1">
    <citation type="submission" date="2024-01" db="EMBL/GenBank/DDBJ databases">
        <title>Unpublished Manusciprt.</title>
        <authorList>
            <person name="Duman M."/>
            <person name="Valdes E.G."/>
            <person name="Ajmi N."/>
            <person name="Altun S."/>
            <person name="Saticioglu I.B."/>
        </authorList>
    </citation>
    <scope>NUCLEOTIDE SEQUENCE</scope>
    <source>
        <strain evidence="1">137P</strain>
    </source>
</reference>
<dbReference type="CDD" id="cd02513">
    <property type="entry name" value="CMP-NeuAc_Synthase"/>
    <property type="match status" value="1"/>
</dbReference>
<proteinExistence type="predicted"/>
<dbReference type="GO" id="GO:0016779">
    <property type="term" value="F:nucleotidyltransferase activity"/>
    <property type="evidence" value="ECO:0007669"/>
    <property type="project" value="UniProtKB-KW"/>
</dbReference>
<keyword evidence="1" id="KW-0548">Nucleotidyltransferase</keyword>
<dbReference type="PANTHER" id="PTHR21485:SF6">
    <property type="entry name" value="N-ACYLNEURAMINATE CYTIDYLYLTRANSFERASE-RELATED"/>
    <property type="match status" value="1"/>
</dbReference>
<dbReference type="InterPro" id="IPR029044">
    <property type="entry name" value="Nucleotide-diphossugar_trans"/>
</dbReference>
<organism evidence="1 2">
    <name type="scientific">Pseudomonas carassii</name>
    <dbReference type="NCBI Taxonomy" id="3115855"/>
    <lineage>
        <taxon>Bacteria</taxon>
        <taxon>Pseudomonadati</taxon>
        <taxon>Pseudomonadota</taxon>
        <taxon>Gammaproteobacteria</taxon>
        <taxon>Pseudomonadales</taxon>
        <taxon>Pseudomonadaceae</taxon>
        <taxon>Pseudomonas</taxon>
    </lineage>
</organism>